<comment type="caution">
    <text evidence="2">The sequence shown here is derived from an EMBL/GenBank/DDBJ whole genome shotgun (WGS) entry which is preliminary data.</text>
</comment>
<proteinExistence type="predicted"/>
<reference evidence="2 3" key="1">
    <citation type="submission" date="2018-10" db="EMBL/GenBank/DDBJ databases">
        <title>A high-quality apple genome assembly.</title>
        <authorList>
            <person name="Hu J."/>
        </authorList>
    </citation>
    <scope>NUCLEOTIDE SEQUENCE [LARGE SCALE GENOMIC DNA]</scope>
    <source>
        <strain evidence="3">cv. HFTH1</strain>
        <tissue evidence="2">Young leaf</tissue>
    </source>
</reference>
<dbReference type="AlphaFoldDB" id="A0A498HHQ0"/>
<name>A0A498HHQ0_MALDO</name>
<evidence type="ECO:0000256" key="1">
    <source>
        <dbReference type="SAM" id="MobiDB-lite"/>
    </source>
</evidence>
<evidence type="ECO:0000313" key="3">
    <source>
        <dbReference type="Proteomes" id="UP000290289"/>
    </source>
</evidence>
<feature type="region of interest" description="Disordered" evidence="1">
    <location>
        <begin position="26"/>
        <end position="92"/>
    </location>
</feature>
<accession>A0A498HHQ0</accession>
<dbReference type="EMBL" id="RDQH01000343">
    <property type="protein sequence ID" value="RXH68651.1"/>
    <property type="molecule type" value="Genomic_DNA"/>
</dbReference>
<protein>
    <submittedName>
        <fullName evidence="2">Uncharacterized protein</fullName>
    </submittedName>
</protein>
<organism evidence="2 3">
    <name type="scientific">Malus domestica</name>
    <name type="common">Apple</name>
    <name type="synonym">Pyrus malus</name>
    <dbReference type="NCBI Taxonomy" id="3750"/>
    <lineage>
        <taxon>Eukaryota</taxon>
        <taxon>Viridiplantae</taxon>
        <taxon>Streptophyta</taxon>
        <taxon>Embryophyta</taxon>
        <taxon>Tracheophyta</taxon>
        <taxon>Spermatophyta</taxon>
        <taxon>Magnoliopsida</taxon>
        <taxon>eudicotyledons</taxon>
        <taxon>Gunneridae</taxon>
        <taxon>Pentapetalae</taxon>
        <taxon>rosids</taxon>
        <taxon>fabids</taxon>
        <taxon>Rosales</taxon>
        <taxon>Rosaceae</taxon>
        <taxon>Amygdaloideae</taxon>
        <taxon>Maleae</taxon>
        <taxon>Malus</taxon>
    </lineage>
</organism>
<keyword evidence="3" id="KW-1185">Reference proteome</keyword>
<gene>
    <name evidence="2" type="ORF">DVH24_030984</name>
</gene>
<feature type="compositionally biased region" description="Basic and acidic residues" evidence="1">
    <location>
        <begin position="39"/>
        <end position="57"/>
    </location>
</feature>
<sequence length="92" mass="10346">MMMNDDGFHSGHELFTRRVARELQMKEEEIRWRRKEKGRGKEEKEEAHEGVEAKEPSFTESPDQTVDGVNAGAAQDVPAGPLPSALLPIVMK</sequence>
<dbReference type="Proteomes" id="UP000290289">
    <property type="component" value="Chromosome 17"/>
</dbReference>
<evidence type="ECO:0000313" key="2">
    <source>
        <dbReference type="EMBL" id="RXH68651.1"/>
    </source>
</evidence>